<dbReference type="Proteomes" id="UP000028045">
    <property type="component" value="Unassembled WGS sequence"/>
</dbReference>
<feature type="transmembrane region" description="Helical" evidence="1">
    <location>
        <begin position="285"/>
        <end position="307"/>
    </location>
</feature>
<feature type="transmembrane region" description="Helical" evidence="1">
    <location>
        <begin position="313"/>
        <end position="332"/>
    </location>
</feature>
<accession>A0A084AZU0</accession>
<reference evidence="2 3" key="1">
    <citation type="journal article" date="2014" name="BMC Genomics">
        <title>Comparative genome sequencing reveals chemotype-specific gene clusters in the toxigenic black mold Stachybotrys.</title>
        <authorList>
            <person name="Semeiks J."/>
            <person name="Borek D."/>
            <person name="Otwinowski Z."/>
            <person name="Grishin N.V."/>
        </authorList>
    </citation>
    <scope>NUCLEOTIDE SEQUENCE [LARGE SCALE GENOMIC DNA]</scope>
    <source>
        <strain evidence="3">CBS 109288 / IBT 7711</strain>
    </source>
</reference>
<dbReference type="OrthoDB" id="3010248at2759"/>
<feature type="transmembrane region" description="Helical" evidence="1">
    <location>
        <begin position="24"/>
        <end position="42"/>
    </location>
</feature>
<evidence type="ECO:0000313" key="2">
    <source>
        <dbReference type="EMBL" id="KEY70819.1"/>
    </source>
</evidence>
<feature type="transmembrane region" description="Helical" evidence="1">
    <location>
        <begin position="185"/>
        <end position="202"/>
    </location>
</feature>
<evidence type="ECO:0000256" key="1">
    <source>
        <dbReference type="SAM" id="Phobius"/>
    </source>
</evidence>
<feature type="transmembrane region" description="Helical" evidence="1">
    <location>
        <begin position="353"/>
        <end position="372"/>
    </location>
</feature>
<dbReference type="EMBL" id="KL648405">
    <property type="protein sequence ID" value="KEY70819.1"/>
    <property type="molecule type" value="Genomic_DNA"/>
</dbReference>
<dbReference type="HOGENOM" id="CLU_652420_0_0_1"/>
<evidence type="ECO:0000313" key="3">
    <source>
        <dbReference type="Proteomes" id="UP000028045"/>
    </source>
</evidence>
<keyword evidence="1" id="KW-0472">Membrane</keyword>
<keyword evidence="1" id="KW-1133">Transmembrane helix</keyword>
<feature type="transmembrane region" description="Helical" evidence="1">
    <location>
        <begin position="408"/>
        <end position="427"/>
    </location>
</feature>
<keyword evidence="1" id="KW-0812">Transmembrane</keyword>
<protein>
    <submittedName>
        <fullName evidence="2">Uncharacterized protein</fullName>
    </submittedName>
</protein>
<proteinExistence type="predicted"/>
<keyword evidence="3" id="KW-1185">Reference proteome</keyword>
<dbReference type="AlphaFoldDB" id="A0A084AZU0"/>
<sequence>MPSTQVAAADGLHHEPFAHYCPNVVTRVMPFVAPICLLLTLFETPLSPRIRMSTVFHALADPIDFSWSLIHKVAAWTECYNLTSGFVERERLADGHIPKARVVATIIVGLDEIAGPRQSSHQSFLEAAKHYIAIEAKSFVLWRLVALELADHWKHGISASLLFTVFYILQLLGAAMSEFEVCCTPFAAVLLSWVVPLALLSGRIGGLGSPRACLDAISRFVEGITAEDAMVKYRTADSGMKRLRHDIQGVTSRKYAEYHPSVDGYRPWKARSVNGSQQSTIPSTAFIAALPLIISTATFVSLLWIAGPDSTTHQWFLAPVLLGIWVLSTLLSQGICYRVSYKHQWHVTIAKDVAVATLIVLAIILLSTASSINEANGSGIGSGPGADTEFGITINLLYEHGGVYRADYVSVLALCFGSQLCFYAAVVRKYRAGLMVMQWPEETRRLEYAQLETRTAAWAS</sequence>
<organism evidence="2 3">
    <name type="scientific">Stachybotrys chartarum (strain CBS 109288 / IBT 7711)</name>
    <name type="common">Toxic black mold</name>
    <name type="synonym">Stilbospora chartarum</name>
    <dbReference type="NCBI Taxonomy" id="1280523"/>
    <lineage>
        <taxon>Eukaryota</taxon>
        <taxon>Fungi</taxon>
        <taxon>Dikarya</taxon>
        <taxon>Ascomycota</taxon>
        <taxon>Pezizomycotina</taxon>
        <taxon>Sordariomycetes</taxon>
        <taxon>Hypocreomycetidae</taxon>
        <taxon>Hypocreales</taxon>
        <taxon>Stachybotryaceae</taxon>
        <taxon>Stachybotrys</taxon>
    </lineage>
</organism>
<name>A0A084AZU0_STACB</name>
<feature type="transmembrane region" description="Helical" evidence="1">
    <location>
        <begin position="159"/>
        <end position="179"/>
    </location>
</feature>
<gene>
    <name evidence="2" type="ORF">S7711_11276</name>
</gene>